<feature type="non-terminal residue" evidence="1">
    <location>
        <position position="70"/>
    </location>
</feature>
<organism evidence="1 2">
    <name type="scientific">Cirrhinus mrigala</name>
    <name type="common">Mrigala</name>
    <dbReference type="NCBI Taxonomy" id="683832"/>
    <lineage>
        <taxon>Eukaryota</taxon>
        <taxon>Metazoa</taxon>
        <taxon>Chordata</taxon>
        <taxon>Craniata</taxon>
        <taxon>Vertebrata</taxon>
        <taxon>Euteleostomi</taxon>
        <taxon>Actinopterygii</taxon>
        <taxon>Neopterygii</taxon>
        <taxon>Teleostei</taxon>
        <taxon>Ostariophysi</taxon>
        <taxon>Cypriniformes</taxon>
        <taxon>Cyprinidae</taxon>
        <taxon>Labeoninae</taxon>
        <taxon>Labeonini</taxon>
        <taxon>Cirrhinus</taxon>
    </lineage>
</organism>
<reference evidence="1 2" key="1">
    <citation type="submission" date="2024-05" db="EMBL/GenBank/DDBJ databases">
        <title>Genome sequencing and assembly of Indian major carp, Cirrhinus mrigala (Hamilton, 1822).</title>
        <authorList>
            <person name="Mohindra V."/>
            <person name="Chowdhury L.M."/>
            <person name="Lal K."/>
            <person name="Jena J.K."/>
        </authorList>
    </citation>
    <scope>NUCLEOTIDE SEQUENCE [LARGE SCALE GENOMIC DNA]</scope>
    <source>
        <strain evidence="1">CM1030</strain>
        <tissue evidence="1">Blood</tissue>
    </source>
</reference>
<dbReference type="AlphaFoldDB" id="A0ABD0PMH2"/>
<protein>
    <submittedName>
        <fullName evidence="1">Uncharacterized protein</fullName>
    </submittedName>
</protein>
<comment type="caution">
    <text evidence="1">The sequence shown here is derived from an EMBL/GenBank/DDBJ whole genome shotgun (WGS) entry which is preliminary data.</text>
</comment>
<evidence type="ECO:0000313" key="2">
    <source>
        <dbReference type="Proteomes" id="UP001529510"/>
    </source>
</evidence>
<dbReference type="EMBL" id="JAMKFB020000015">
    <property type="protein sequence ID" value="KAL0174636.1"/>
    <property type="molecule type" value="Genomic_DNA"/>
</dbReference>
<accession>A0ABD0PMH2</accession>
<proteinExistence type="predicted"/>
<name>A0ABD0PMH2_CIRMR</name>
<gene>
    <name evidence="1" type="ORF">M9458_030604</name>
</gene>
<sequence>LVFGSWSSQEQCLHINCLEMMTVSLASRIPWPMNGPAHACMPFLQNPIFPAPLGHQTVLLVAPLWRNPHS</sequence>
<evidence type="ECO:0000313" key="1">
    <source>
        <dbReference type="EMBL" id="KAL0174636.1"/>
    </source>
</evidence>
<keyword evidence="2" id="KW-1185">Reference proteome</keyword>
<feature type="non-terminal residue" evidence="1">
    <location>
        <position position="1"/>
    </location>
</feature>
<dbReference type="Proteomes" id="UP001529510">
    <property type="component" value="Unassembled WGS sequence"/>
</dbReference>